<dbReference type="AlphaFoldDB" id="A0A163V620"/>
<name>A0A163V620_9BACL</name>
<comment type="caution">
    <text evidence="1">The sequence shown here is derived from an EMBL/GenBank/DDBJ whole genome shotgun (WGS) entry which is preliminary data.</text>
</comment>
<reference evidence="2" key="1">
    <citation type="submission" date="2016-01" db="EMBL/GenBank/DDBJ databases">
        <title>Draft genome of Chromobacterium sp. F49.</title>
        <authorList>
            <person name="Hong K.W."/>
        </authorList>
    </citation>
    <scope>NUCLEOTIDE SEQUENCE [LARGE SCALE GENOMIC DNA]</scope>
    <source>
        <strain evidence="2">M63</strain>
    </source>
</reference>
<protein>
    <submittedName>
        <fullName evidence="1">Uncharacterized protein</fullName>
    </submittedName>
</protein>
<evidence type="ECO:0000313" key="2">
    <source>
        <dbReference type="Proteomes" id="UP000076563"/>
    </source>
</evidence>
<evidence type="ECO:0000313" key="1">
    <source>
        <dbReference type="EMBL" id="KZE74391.1"/>
    </source>
</evidence>
<organism evidence="1 2">
    <name type="scientific">Paenibacillus elgii</name>
    <dbReference type="NCBI Taxonomy" id="189691"/>
    <lineage>
        <taxon>Bacteria</taxon>
        <taxon>Bacillati</taxon>
        <taxon>Bacillota</taxon>
        <taxon>Bacilli</taxon>
        <taxon>Bacillales</taxon>
        <taxon>Paenibacillaceae</taxon>
        <taxon>Paenibacillus</taxon>
    </lineage>
</organism>
<dbReference type="OrthoDB" id="10000339at2"/>
<gene>
    <name evidence="1" type="ORF">AV654_29315</name>
</gene>
<proteinExistence type="predicted"/>
<keyword evidence="2" id="KW-1185">Reference proteome</keyword>
<accession>A0A163V620</accession>
<dbReference type="RefSeq" id="WP_063185687.1">
    <property type="nucleotide sequence ID" value="NZ_LQRA01000078.1"/>
</dbReference>
<dbReference type="EMBL" id="LQRA01000078">
    <property type="protein sequence ID" value="KZE74391.1"/>
    <property type="molecule type" value="Genomic_DNA"/>
</dbReference>
<dbReference type="Proteomes" id="UP000076563">
    <property type="component" value="Unassembled WGS sequence"/>
</dbReference>
<sequence length="741" mass="86214">MNYNPNLILDNGAHKCSVTVDGKQQKVTIAPFDEMSITQANEIIRQVSDIMNAKYSFIQIIKLFDVSENLPYLSRYSQKALHITLKLLHQDELKEYVNSKAVEKENEKTKNSLVVLNIGCTSAGKTLGNLHAIIPQLYIKKFSSLTTIKESTNFSIDNCVNPIDRNLVNKEEFEVEFTLKTSEKVEEDVVSLIIEALQEIFDTIKSEVKSNDNSEEIWDIALTAGCERLKVNKDKTFDISNLVDFDDEDTVLETILLKGVREYSTKSISYRDKLTDEQLKMDIVRDIKENLFKITIDDIAYIIHDIQDFKNLTKDIYDQVYDAINKFSVKYDVIINYGQTICIKKRFDEINTKDIVSNIFGDKKQRKNNDFFSIDALISKAKLYFRNNEINNGQELIVVDGLGINQGQIQKGEEKKVAYNRVHAAMQQCNPDVIIYNTRLDSKDDYMIDVIQDLNDQGYKNRVYVIYGRADVVLENHCDEEGLDIEDLSDKELENFEEYIEKQYLNKELISLGNLEKSKVYLCDKPCKLSTKYSNEQFEKYTPKRILTNILEIYRENERTERIKLNKARIDQIINTLDNYSVFNNAYTMFKASIDGMIPMQYSLLRWNTLECGVRSLYYDGLGYASLYPSITIKNCFAKQFNRKEIKAVFGNDYDDILKVLLNNWTNLAHLIIVTFYKYEFAQLLNMRFNYELRTMRTITLTDERKHIVRNILNTCMENDDLDGPSAFRKLTQYVLSDIMY</sequence>